<dbReference type="AlphaFoldDB" id="A0A814BW38"/>
<keyword evidence="4" id="KW-0378">Hydrolase</keyword>
<dbReference type="InterPro" id="IPR027417">
    <property type="entry name" value="P-loop_NTPase"/>
</dbReference>
<organism evidence="10 11">
    <name type="scientific">Brachionus calyciflorus</name>
    <dbReference type="NCBI Taxonomy" id="104777"/>
    <lineage>
        <taxon>Eukaryota</taxon>
        <taxon>Metazoa</taxon>
        <taxon>Spiralia</taxon>
        <taxon>Gnathifera</taxon>
        <taxon>Rotifera</taxon>
        <taxon>Eurotatoria</taxon>
        <taxon>Monogononta</taxon>
        <taxon>Pseudotrocha</taxon>
        <taxon>Ploima</taxon>
        <taxon>Brachionidae</taxon>
        <taxon>Brachionus</taxon>
    </lineage>
</organism>
<dbReference type="PANTHER" id="PTHR23077">
    <property type="entry name" value="AAA-FAMILY ATPASE"/>
    <property type="match status" value="1"/>
</dbReference>
<evidence type="ECO:0000256" key="8">
    <source>
        <dbReference type="ARBA" id="ARBA00034532"/>
    </source>
</evidence>
<dbReference type="SUPFAM" id="SSF54585">
    <property type="entry name" value="Cdc48 domain 2-like"/>
    <property type="match status" value="1"/>
</dbReference>
<dbReference type="Pfam" id="PF00004">
    <property type="entry name" value="AAA"/>
    <property type="match status" value="2"/>
</dbReference>
<dbReference type="Gene3D" id="3.40.50.300">
    <property type="entry name" value="P-loop containing nucleotide triphosphate hydrolases"/>
    <property type="match status" value="2"/>
</dbReference>
<dbReference type="InterPro" id="IPR003959">
    <property type="entry name" value="ATPase_AAA_core"/>
</dbReference>
<evidence type="ECO:0000256" key="6">
    <source>
        <dbReference type="ARBA" id="ARBA00023136"/>
    </source>
</evidence>
<evidence type="ECO:0000256" key="2">
    <source>
        <dbReference type="ARBA" id="ARBA00006914"/>
    </source>
</evidence>
<name>A0A814BW38_9BILA</name>
<dbReference type="Pfam" id="PF09262">
    <property type="entry name" value="PEX-1N"/>
    <property type="match status" value="1"/>
</dbReference>
<dbReference type="Gene3D" id="1.10.8.60">
    <property type="match status" value="2"/>
</dbReference>
<sequence length="1009" mass="115881">MQIAKKLVYNSVKNCFLYLYPQDFKHLNLNDNDVIEIISNEKKLYFSIFFINSQTKSNDSQSLFLNGLYAKKLNLIEKNLINLNQIHHECPIATSVTLKPLSLDDWQILELNLESIENTILDQIKVFFRDQIFPIWIDSDLCIYVKTINFDPPTRHFTSINTMTRIIVEPYIDQEKVENCLDTIQKSVESWDDIFQVEFSQDFQTNCSGILNQCSNLTKCELNGNSKSSIDTIVDKYLVSLQPIKSPIQLLKSKESSTVSIKKFLSTVESSYPANYQTIYESNKVAYALLDTINFMPDCSAAQENKPKIILSNFLKEQLGLFELNPKVMVKAQSVLNEKSKTILSSTNVKSIKLKTNYSSDIQHVKSAFINFIDQNSECLCPIILTNGTILDLVYKNEIIKCQLSLNDELIAINSNTLLNNLFKLTIENTKELADKQDITKIKKFNLSIIEPEWFRKNQTNILTYLNQTFLSTNPKIKPRNLVIQGLNGSGKTMLCKSLCNLVSNTIYFYINCQNFISKTADTIYDQLKLIYQECIWYETTPCLVILENIDLLIENKSHTTDPSSLLYYSQIVEVIKEVMLMVWESRNNKIVTIVTTSTPISELPDLFHSLDEHGLFAEFYQILPHVDKNETKEIIKLLTKAKKIVFSDELIDNLINHCDGFVFKDIEKLIDKISYSNFSNRSENRIEFSQEIEKILYNYTSINMIETKFYKSRADLGWSLIGGLDEIKSNLIETLIWPIKYKSLYSKFMMKQSSGVLLYGPSGCGKTLIASALANESKFNFLSVKGPEILSKYIGNSEQNVRDLFRKAQKSKPCIIFFDEFDSLAPKRGHDSTGVTDRVVNQLLTQLDGIEQLDGVYLLAATSRPDLIDQALLRPGRLDSYFFIDYPSKHELEKIFEIYCKNVKLCKEVDFKILSENCEFFTGADVKSAICDALIKAFHRAHKTHSENENLDLMDSIVLEQSDIVSSLDSIKQTINVNERKKLRKIYENWKNKKSDIEKPQKARVTLA</sequence>
<dbReference type="InterPro" id="IPR029067">
    <property type="entry name" value="CDC48_domain_2-like_sf"/>
</dbReference>
<evidence type="ECO:0000313" key="11">
    <source>
        <dbReference type="Proteomes" id="UP000663879"/>
    </source>
</evidence>
<feature type="domain" description="AAA+ ATPase" evidence="9">
    <location>
        <begin position="478"/>
        <end position="630"/>
    </location>
</feature>
<dbReference type="EMBL" id="CAJNOC010002440">
    <property type="protein sequence ID" value="CAF0933260.1"/>
    <property type="molecule type" value="Genomic_DNA"/>
</dbReference>
<accession>A0A814BW38</accession>
<dbReference type="FunFam" id="3.40.50.300:FF:000149">
    <property type="entry name" value="Nuclear valosin-containing protein-like"/>
    <property type="match status" value="1"/>
</dbReference>
<reference evidence="10" key="1">
    <citation type="submission" date="2021-02" db="EMBL/GenBank/DDBJ databases">
        <authorList>
            <person name="Nowell W R."/>
        </authorList>
    </citation>
    <scope>NUCLEOTIDE SEQUENCE</scope>
    <source>
        <strain evidence="10">Ploen Becks lab</strain>
    </source>
</reference>
<dbReference type="GO" id="GO:0005829">
    <property type="term" value="C:cytosol"/>
    <property type="evidence" value="ECO:0007669"/>
    <property type="project" value="TreeGrafter"/>
</dbReference>
<dbReference type="GO" id="GO:0016558">
    <property type="term" value="P:protein import into peroxisome matrix"/>
    <property type="evidence" value="ECO:0007669"/>
    <property type="project" value="TreeGrafter"/>
</dbReference>
<dbReference type="Gene3D" id="2.40.40.20">
    <property type="match status" value="1"/>
</dbReference>
<dbReference type="Proteomes" id="UP000663879">
    <property type="component" value="Unassembled WGS sequence"/>
</dbReference>
<proteinExistence type="inferred from homology"/>
<evidence type="ECO:0000256" key="3">
    <source>
        <dbReference type="ARBA" id="ARBA00022741"/>
    </source>
</evidence>
<comment type="subcellular location">
    <subcellularLocation>
        <location evidence="1">Membrane</location>
    </subcellularLocation>
</comment>
<evidence type="ECO:0000256" key="1">
    <source>
        <dbReference type="ARBA" id="ARBA00004370"/>
    </source>
</evidence>
<dbReference type="GO" id="GO:0005524">
    <property type="term" value="F:ATP binding"/>
    <property type="evidence" value="ECO:0007669"/>
    <property type="project" value="UniProtKB-KW"/>
</dbReference>
<keyword evidence="6" id="KW-0472">Membrane</keyword>
<dbReference type="PANTHER" id="PTHR23077:SF12">
    <property type="entry name" value="PEROXISOMAL ATPASE PEX1"/>
    <property type="match status" value="1"/>
</dbReference>
<dbReference type="InterPro" id="IPR003960">
    <property type="entry name" value="ATPase_AAA_CS"/>
</dbReference>
<dbReference type="OrthoDB" id="2187at2759"/>
<dbReference type="SMART" id="SM00382">
    <property type="entry name" value="AAA"/>
    <property type="match status" value="2"/>
</dbReference>
<evidence type="ECO:0000256" key="7">
    <source>
        <dbReference type="ARBA" id="ARBA00032509"/>
    </source>
</evidence>
<dbReference type="SUPFAM" id="SSF50692">
    <property type="entry name" value="ADC-like"/>
    <property type="match status" value="1"/>
</dbReference>
<dbReference type="PROSITE" id="PS00674">
    <property type="entry name" value="AAA"/>
    <property type="match status" value="1"/>
</dbReference>
<evidence type="ECO:0000313" key="10">
    <source>
        <dbReference type="EMBL" id="CAF0933260.1"/>
    </source>
</evidence>
<dbReference type="Gene3D" id="3.10.330.10">
    <property type="match status" value="1"/>
</dbReference>
<comment type="caution">
    <text evidence="10">The sequence shown here is derived from an EMBL/GenBank/DDBJ whole genome shotgun (WGS) entry which is preliminary data.</text>
</comment>
<evidence type="ECO:0000256" key="4">
    <source>
        <dbReference type="ARBA" id="ARBA00022801"/>
    </source>
</evidence>
<dbReference type="SUPFAM" id="SSF52540">
    <property type="entry name" value="P-loop containing nucleoside triphosphate hydrolases"/>
    <property type="match status" value="2"/>
</dbReference>
<evidence type="ECO:0000259" key="9">
    <source>
        <dbReference type="SMART" id="SM00382"/>
    </source>
</evidence>
<feature type="domain" description="AAA+ ATPase" evidence="9">
    <location>
        <begin position="753"/>
        <end position="889"/>
    </location>
</feature>
<gene>
    <name evidence="10" type="ORF">OXX778_LOCUS13025</name>
</gene>
<comment type="similarity">
    <text evidence="2">Belongs to the AAA ATPase family.</text>
</comment>
<dbReference type="GO" id="GO:0016887">
    <property type="term" value="F:ATP hydrolysis activity"/>
    <property type="evidence" value="ECO:0007669"/>
    <property type="project" value="InterPro"/>
</dbReference>
<dbReference type="GO" id="GO:0005778">
    <property type="term" value="C:peroxisomal membrane"/>
    <property type="evidence" value="ECO:0007669"/>
    <property type="project" value="TreeGrafter"/>
</dbReference>
<keyword evidence="11" id="KW-1185">Reference proteome</keyword>
<dbReference type="CDD" id="cd00009">
    <property type="entry name" value="AAA"/>
    <property type="match status" value="1"/>
</dbReference>
<keyword evidence="3" id="KW-0547">Nucleotide-binding</keyword>
<keyword evidence="5" id="KW-0067">ATP-binding</keyword>
<protein>
    <recommendedName>
        <fullName evidence="8">Peroxisomal ATPase PEX1</fullName>
    </recommendedName>
    <alternativeName>
        <fullName evidence="7">Peroxin-1</fullName>
    </alternativeName>
</protein>
<dbReference type="InterPro" id="IPR050168">
    <property type="entry name" value="AAA_ATPase_domain"/>
</dbReference>
<dbReference type="InterPro" id="IPR003593">
    <property type="entry name" value="AAA+_ATPase"/>
</dbReference>
<dbReference type="InterPro" id="IPR009010">
    <property type="entry name" value="Asp_de-COase-like_dom_sf"/>
</dbReference>
<dbReference type="InterPro" id="IPR015342">
    <property type="entry name" value="PEX1-N_C-lobe"/>
</dbReference>
<evidence type="ECO:0000256" key="5">
    <source>
        <dbReference type="ARBA" id="ARBA00022840"/>
    </source>
</evidence>